<dbReference type="Pfam" id="PF17820">
    <property type="entry name" value="PDZ_6"/>
    <property type="match status" value="1"/>
</dbReference>
<dbReference type="PANTHER" id="PTHR32060">
    <property type="entry name" value="TAIL-SPECIFIC PROTEASE"/>
    <property type="match status" value="1"/>
</dbReference>
<evidence type="ECO:0000256" key="1">
    <source>
        <dbReference type="SAM" id="MobiDB-lite"/>
    </source>
</evidence>
<accession>A0ABV8LNF2</accession>
<dbReference type="Gene3D" id="3.90.226.10">
    <property type="entry name" value="2-enoyl-CoA Hydratase, Chain A, domain 1"/>
    <property type="match status" value="1"/>
</dbReference>
<keyword evidence="2" id="KW-0732">Signal</keyword>
<dbReference type="Gene3D" id="2.30.42.10">
    <property type="match status" value="1"/>
</dbReference>
<sequence length="472" mass="49081">MKVRFSALAAGLVVALGYSLLGGSGPLGATAASAGSPAPCGPASDGPAPPATATTLTTLRQAYECIFARYYAGSILDDRTLLTAAFAAFTQELQSRGLDRAAATLPRLSGHRDRDWNAFATVYARVLATLPDDAGLRQALAAATMQGMITALNDNHNAWIVQQTPPSVRLGLGIAVTTEGRATPNIRDASGPIYLRAVQPGSAADKAGLRPGDIIEAVNGVPLFVAGMLSPGVLGLLQPQSADETIRITIRRPATDTTMTVALHEEVLPIAQPPAVSARVLPGGIVYAVLPTFSPGVAAKVLGKIAELRQDDRIRGVVLDLRGNGGGRDEEVAKLLSALVHGKIYSWDCDVRDHCTPHRTDDSTPLLKMPVTLLTDGWCASACDAFSGAVRDLQLGKLVGARTAGMVSGMPSAYALDDNSVLLLTPLHHRSANGEIINGIGVAVDYPAPMTAADLSAGRDPALDKALALMTI</sequence>
<feature type="domain" description="PDZ" evidence="3">
    <location>
        <begin position="172"/>
        <end position="252"/>
    </location>
</feature>
<dbReference type="SMART" id="SM00228">
    <property type="entry name" value="PDZ"/>
    <property type="match status" value="1"/>
</dbReference>
<name>A0ABV8LNF2_9ACTN</name>
<dbReference type="Proteomes" id="UP001595816">
    <property type="component" value="Unassembled WGS sequence"/>
</dbReference>
<evidence type="ECO:0000313" key="4">
    <source>
        <dbReference type="EMBL" id="MFC4131838.1"/>
    </source>
</evidence>
<dbReference type="EMBL" id="JBHSAY010000008">
    <property type="protein sequence ID" value="MFC4131838.1"/>
    <property type="molecule type" value="Genomic_DNA"/>
</dbReference>
<dbReference type="SMART" id="SM00245">
    <property type="entry name" value="TSPc"/>
    <property type="match status" value="1"/>
</dbReference>
<feature type="region of interest" description="Disordered" evidence="1">
    <location>
        <begin position="32"/>
        <end position="51"/>
    </location>
</feature>
<reference evidence="5" key="1">
    <citation type="journal article" date="2019" name="Int. J. Syst. Evol. Microbiol.">
        <title>The Global Catalogue of Microorganisms (GCM) 10K type strain sequencing project: providing services to taxonomists for standard genome sequencing and annotation.</title>
        <authorList>
            <consortium name="The Broad Institute Genomics Platform"/>
            <consortium name="The Broad Institute Genome Sequencing Center for Infectious Disease"/>
            <person name="Wu L."/>
            <person name="Ma J."/>
        </authorList>
    </citation>
    <scope>NUCLEOTIDE SEQUENCE [LARGE SCALE GENOMIC DNA]</scope>
    <source>
        <strain evidence="5">CGMCC 4.7289</strain>
    </source>
</reference>
<dbReference type="InterPro" id="IPR036034">
    <property type="entry name" value="PDZ_sf"/>
</dbReference>
<dbReference type="SUPFAM" id="SSF52096">
    <property type="entry name" value="ClpP/crotonase"/>
    <property type="match status" value="1"/>
</dbReference>
<evidence type="ECO:0000259" key="3">
    <source>
        <dbReference type="PROSITE" id="PS50106"/>
    </source>
</evidence>
<dbReference type="InterPro" id="IPR029045">
    <property type="entry name" value="ClpP/crotonase-like_dom_sf"/>
</dbReference>
<evidence type="ECO:0000313" key="5">
    <source>
        <dbReference type="Proteomes" id="UP001595816"/>
    </source>
</evidence>
<dbReference type="InterPro" id="IPR005151">
    <property type="entry name" value="Tail-specific_protease"/>
</dbReference>
<dbReference type="SUPFAM" id="SSF50156">
    <property type="entry name" value="PDZ domain-like"/>
    <property type="match status" value="1"/>
</dbReference>
<organism evidence="4 5">
    <name type="scientific">Hamadaea flava</name>
    <dbReference type="NCBI Taxonomy" id="1742688"/>
    <lineage>
        <taxon>Bacteria</taxon>
        <taxon>Bacillati</taxon>
        <taxon>Actinomycetota</taxon>
        <taxon>Actinomycetes</taxon>
        <taxon>Micromonosporales</taxon>
        <taxon>Micromonosporaceae</taxon>
        <taxon>Hamadaea</taxon>
    </lineage>
</organism>
<comment type="caution">
    <text evidence="4">The sequence shown here is derived from an EMBL/GenBank/DDBJ whole genome shotgun (WGS) entry which is preliminary data.</text>
</comment>
<proteinExistence type="predicted"/>
<dbReference type="InterPro" id="IPR001478">
    <property type="entry name" value="PDZ"/>
</dbReference>
<protein>
    <submittedName>
        <fullName evidence="4">S41 family peptidase</fullName>
    </submittedName>
</protein>
<keyword evidence="5" id="KW-1185">Reference proteome</keyword>
<dbReference type="PROSITE" id="PS50106">
    <property type="entry name" value="PDZ"/>
    <property type="match status" value="1"/>
</dbReference>
<dbReference type="RefSeq" id="WP_253763392.1">
    <property type="nucleotide sequence ID" value="NZ_JAMZDZ010000001.1"/>
</dbReference>
<feature type="chain" id="PRO_5046202314" evidence="2">
    <location>
        <begin position="32"/>
        <end position="472"/>
    </location>
</feature>
<feature type="signal peptide" evidence="2">
    <location>
        <begin position="1"/>
        <end position="31"/>
    </location>
</feature>
<dbReference type="PANTHER" id="PTHR32060:SF30">
    <property type="entry name" value="CARBOXY-TERMINAL PROCESSING PROTEASE CTPA"/>
    <property type="match status" value="1"/>
</dbReference>
<gene>
    <name evidence="4" type="ORF">ACFOZ4_14610</name>
</gene>
<evidence type="ECO:0000256" key="2">
    <source>
        <dbReference type="SAM" id="SignalP"/>
    </source>
</evidence>
<dbReference type="InterPro" id="IPR041489">
    <property type="entry name" value="PDZ_6"/>
</dbReference>
<dbReference type="Pfam" id="PF03572">
    <property type="entry name" value="Peptidase_S41"/>
    <property type="match status" value="1"/>
</dbReference>